<accession>A0A0C3DHC4</accession>
<sequence length="369" mass="40530">MSNSQQHMSSFSSGRGTSGATSYPHPGSTHGGMGQDNSHRSYTLSGAYGNPSADFRPHSSSSNLDPSMAYPGRSGQLPWGSGQRGMGGHQFLHDPPGMIPRPQSAVAQSHHVRSNSLAHTSSRGYPGQAGPSSRPLPLSPEFGSSVAHYSQDVTMAERPQSSGHSTRSAEQLEQEMNALQEKVKHLELVNHHAQMRVKELERELSKQIPPPGPSGPSLGYPLTTPQPPAVQSSWKARTDARTRLFCSLNRAGNALCAWHDSRRERRAYPPRMAPPGYLNCGCTFDEALFEESLSRHGVGSYHPGENVRMDPALRNPLLRLLERRYGYRDGDFERDPTTGEWVAGEGSLMWEQKLSQGSLSVRKRADDRR</sequence>
<evidence type="ECO:0000313" key="3">
    <source>
        <dbReference type="Proteomes" id="UP000053989"/>
    </source>
</evidence>
<name>A0A0C3DHC4_9AGAM</name>
<keyword evidence="3" id="KW-1185">Reference proteome</keyword>
<dbReference type="EMBL" id="KN822128">
    <property type="protein sequence ID" value="KIM55734.1"/>
    <property type="molecule type" value="Genomic_DNA"/>
</dbReference>
<dbReference type="Proteomes" id="UP000053989">
    <property type="component" value="Unassembled WGS sequence"/>
</dbReference>
<dbReference type="HOGENOM" id="CLU_044611_0_0_1"/>
<feature type="compositionally biased region" description="Low complexity" evidence="1">
    <location>
        <begin position="1"/>
        <end position="13"/>
    </location>
</feature>
<dbReference type="STRING" id="1036808.A0A0C3DHC4"/>
<feature type="compositionally biased region" description="Polar residues" evidence="1">
    <location>
        <begin position="114"/>
        <end position="123"/>
    </location>
</feature>
<proteinExistence type="predicted"/>
<dbReference type="OrthoDB" id="3222060at2759"/>
<protein>
    <submittedName>
        <fullName evidence="2">Uncharacterized protein</fullName>
    </submittedName>
</protein>
<feature type="region of interest" description="Disordered" evidence="1">
    <location>
        <begin position="200"/>
        <end position="219"/>
    </location>
</feature>
<evidence type="ECO:0000313" key="2">
    <source>
        <dbReference type="EMBL" id="KIM55734.1"/>
    </source>
</evidence>
<dbReference type="InParanoid" id="A0A0C3DHC4"/>
<evidence type="ECO:0000256" key="1">
    <source>
        <dbReference type="SAM" id="MobiDB-lite"/>
    </source>
</evidence>
<feature type="region of interest" description="Disordered" evidence="1">
    <location>
        <begin position="1"/>
        <end position="144"/>
    </location>
</feature>
<dbReference type="AlphaFoldDB" id="A0A0C3DHC4"/>
<reference evidence="2 3" key="1">
    <citation type="submission" date="2014-04" db="EMBL/GenBank/DDBJ databases">
        <authorList>
            <consortium name="DOE Joint Genome Institute"/>
            <person name="Kuo A."/>
            <person name="Kohler A."/>
            <person name="Nagy L.G."/>
            <person name="Floudas D."/>
            <person name="Copeland A."/>
            <person name="Barry K.W."/>
            <person name="Cichocki N."/>
            <person name="Veneault-Fourrey C."/>
            <person name="LaButti K."/>
            <person name="Lindquist E.A."/>
            <person name="Lipzen A."/>
            <person name="Lundell T."/>
            <person name="Morin E."/>
            <person name="Murat C."/>
            <person name="Sun H."/>
            <person name="Tunlid A."/>
            <person name="Henrissat B."/>
            <person name="Grigoriev I.V."/>
            <person name="Hibbett D.S."/>
            <person name="Martin F."/>
            <person name="Nordberg H.P."/>
            <person name="Cantor M.N."/>
            <person name="Hua S.X."/>
        </authorList>
    </citation>
    <scope>NUCLEOTIDE SEQUENCE [LARGE SCALE GENOMIC DNA]</scope>
    <source>
        <strain evidence="2 3">Foug A</strain>
    </source>
</reference>
<reference evidence="3" key="2">
    <citation type="submission" date="2015-01" db="EMBL/GenBank/DDBJ databases">
        <title>Evolutionary Origins and Diversification of the Mycorrhizal Mutualists.</title>
        <authorList>
            <consortium name="DOE Joint Genome Institute"/>
            <consortium name="Mycorrhizal Genomics Consortium"/>
            <person name="Kohler A."/>
            <person name="Kuo A."/>
            <person name="Nagy L.G."/>
            <person name="Floudas D."/>
            <person name="Copeland A."/>
            <person name="Barry K.W."/>
            <person name="Cichocki N."/>
            <person name="Veneault-Fourrey C."/>
            <person name="LaButti K."/>
            <person name="Lindquist E.A."/>
            <person name="Lipzen A."/>
            <person name="Lundell T."/>
            <person name="Morin E."/>
            <person name="Murat C."/>
            <person name="Riley R."/>
            <person name="Ohm R."/>
            <person name="Sun H."/>
            <person name="Tunlid A."/>
            <person name="Henrissat B."/>
            <person name="Grigoriev I.V."/>
            <person name="Hibbett D.S."/>
            <person name="Martin F."/>
        </authorList>
    </citation>
    <scope>NUCLEOTIDE SEQUENCE [LARGE SCALE GENOMIC DNA]</scope>
    <source>
        <strain evidence="3">Foug A</strain>
    </source>
</reference>
<gene>
    <name evidence="2" type="ORF">SCLCIDRAFT_285658</name>
</gene>
<organism evidence="2 3">
    <name type="scientific">Scleroderma citrinum Foug A</name>
    <dbReference type="NCBI Taxonomy" id="1036808"/>
    <lineage>
        <taxon>Eukaryota</taxon>
        <taxon>Fungi</taxon>
        <taxon>Dikarya</taxon>
        <taxon>Basidiomycota</taxon>
        <taxon>Agaricomycotina</taxon>
        <taxon>Agaricomycetes</taxon>
        <taxon>Agaricomycetidae</taxon>
        <taxon>Boletales</taxon>
        <taxon>Sclerodermatineae</taxon>
        <taxon>Sclerodermataceae</taxon>
        <taxon>Scleroderma</taxon>
    </lineage>
</organism>